<dbReference type="Pfam" id="PF14643">
    <property type="entry name" value="DUF4455"/>
    <property type="match status" value="1"/>
</dbReference>
<evidence type="ECO:0000259" key="2">
    <source>
        <dbReference type="Pfam" id="PF14643"/>
    </source>
</evidence>
<proteinExistence type="predicted"/>
<feature type="domain" description="DUF4456" evidence="3">
    <location>
        <begin position="1080"/>
        <end position="1258"/>
    </location>
</feature>
<dbReference type="InterPro" id="IPR027914">
    <property type="entry name" value="DUF4456"/>
</dbReference>
<reference evidence="4" key="1">
    <citation type="submission" date="2023-07" db="EMBL/GenBank/DDBJ databases">
        <title>Chromosome-level Genome Assembly of Striped Snakehead (Channa striata).</title>
        <authorList>
            <person name="Liu H."/>
        </authorList>
    </citation>
    <scope>NUCLEOTIDE SEQUENCE</scope>
    <source>
        <strain evidence="4">Gz</strain>
        <tissue evidence="4">Muscle</tissue>
    </source>
</reference>
<feature type="compositionally biased region" description="Low complexity" evidence="1">
    <location>
        <begin position="1299"/>
        <end position="1323"/>
    </location>
</feature>
<evidence type="ECO:0000259" key="3">
    <source>
        <dbReference type="Pfam" id="PF14644"/>
    </source>
</evidence>
<dbReference type="PANTHER" id="PTHR21444">
    <property type="entry name" value="COILED-COIL DOMAIN-CONTAINING PROTEIN 180"/>
    <property type="match status" value="1"/>
</dbReference>
<comment type="caution">
    <text evidence="4">The sequence shown here is derived from an EMBL/GenBank/DDBJ whole genome shotgun (WGS) entry which is preliminary data.</text>
</comment>
<protein>
    <recommendedName>
        <fullName evidence="6">Coiled-coil domain-containing protein 180-like</fullName>
    </recommendedName>
</protein>
<feature type="region of interest" description="Disordered" evidence="1">
    <location>
        <begin position="1009"/>
        <end position="1039"/>
    </location>
</feature>
<evidence type="ECO:0000313" key="4">
    <source>
        <dbReference type="EMBL" id="KAK2838233.1"/>
    </source>
</evidence>
<gene>
    <name evidence="4" type="ORF">Q5P01_015445</name>
</gene>
<feature type="compositionally biased region" description="Polar residues" evidence="1">
    <location>
        <begin position="1283"/>
        <end position="1295"/>
    </location>
</feature>
<feature type="region of interest" description="Disordered" evidence="1">
    <location>
        <begin position="1257"/>
        <end position="1323"/>
    </location>
</feature>
<evidence type="ECO:0000313" key="5">
    <source>
        <dbReference type="Proteomes" id="UP001187415"/>
    </source>
</evidence>
<evidence type="ECO:0008006" key="6">
    <source>
        <dbReference type="Google" id="ProtNLM"/>
    </source>
</evidence>
<evidence type="ECO:0000256" key="1">
    <source>
        <dbReference type="SAM" id="MobiDB-lite"/>
    </source>
</evidence>
<dbReference type="Pfam" id="PF14644">
    <property type="entry name" value="DUF4456"/>
    <property type="match status" value="1"/>
</dbReference>
<dbReference type="Proteomes" id="UP001187415">
    <property type="component" value="Unassembled WGS sequence"/>
</dbReference>
<dbReference type="PANTHER" id="PTHR21444:SF14">
    <property type="entry name" value="COILED-COIL DOMAIN-CONTAINING PROTEIN 180"/>
    <property type="match status" value="1"/>
</dbReference>
<keyword evidence="5" id="KW-1185">Reference proteome</keyword>
<feature type="domain" description="DUF4455" evidence="2">
    <location>
        <begin position="91"/>
        <end position="546"/>
    </location>
</feature>
<name>A0AA88MK38_CHASR</name>
<sequence>MCESRAVPSGKVYRQVFDAQVQLSRSLLAGRRHTRTVCPSAEDSASSRLLCSSSSREELVGDDEEHEEVYRLPDTVVVDRPSSDIIQRVKDKRSQRHKETLKQLDSELTELTEVCETQVRMFSQQLLSSLQEVDLRLDTLKVRIEQLDHVSLQDVYGLWEQVEQEEKQKKLRITELKHKLTECENQRSDKIRAVLRTYCQLLDKISFLSSPDVHRLIHTEATMLNQSLLANRRSAARLLLLLQEENLQQESLLRLHWDECLSRWKRRRVREVVDHFRSVCSSDEGHQLISAQQMKETRQALTEQRQDLVDKICSLVPPTCSTALVSDWFNKLTAINQQIDSLQADFLHQLRCCYERKWQDRLAEVERCKDALSALQLSEEEVNDIISSQLLTLIGQSQSQDEEQLAALDVCYDSVARHTLSLSRCVFAFMRGAALLWETHSCTLPRREKEIQQHLDDLQKAQQGLLQRKKVHLNALLAGLRQESSEDALNKSLENTVLYLQDVKHSYTQCVSDQWEVLDCLPALFMEELLNYSSSLSSFYHLDHTYTLDESELVGLSIKPTEGEDCAESPDPAQPPHDWLTEAESSLLHLCDISTYIVFTSSKGVVYTGPAFRCSPPDLQQETHLSLFPVELLTHTLSRTRTLFLDHLEQHFREVLSSAIAIVTERKEAVSLEQELQLQQLDPQHIQTHVYTARLAELQLHRQRVDIHCETVMDVLTTCRAELKELQTSISRRNQDFSLSLSNIKEDVLTARSSQRLEVLSFTLQDCVDQHIKYTQTCQTNFRHSLQIRLEDIRNTTTQLLNSFRLFSEGGDFAPQEVKVFQRILKEKIREIGQTEESICSELEAFESRSLKQVKEASQRLEEKLCSLMSEVKFTEKVQKIVSSTQVTIRAEAAGSNQQQSVISSRLEDLRTMLENIQVSPDNIFSLMSSLTEDLKTRCQYLDFEQEGLALSTHPTSGKHVRSAPVPGLLQPTRTGVDLEEPAVSCFSSVQQSGLLRVCGVQEVGAEGDDRGQTAAGLSPLQRPNQKSTKNVGGVSVRRGGRSITTDRRFQIFGPRAEQNPRSFSSTVNSVLWKINNILLLVAEEFYCTERLGRFLLVPDTLDQWAESMQQRLLGYQEQARRFLSTSREDFRTQLSVLDKVLHSLPSVLIGNHEERHGMELTKQVGRVREKLKDILSASEMDKEVNVRQLRASLSKDELQALISKEELRQQQLHSAISSSHLEIQDCIRAGGEKFVTSLASLTEKLIDHLDNLYTPAETDGASARQHKDDTVTTETGADPGQRPTTGNRTSSRIQNLCPPANSSADPPSSVTMATTPTTTTTSSCITGHVGVMEQREAAVKRFEQLISLELSCSDDVKRRQLNELQSWNTHWGQQIHTLKHTRPH</sequence>
<dbReference type="InterPro" id="IPR028089">
    <property type="entry name" value="DUF4455"/>
</dbReference>
<accession>A0AA88MK38</accession>
<feature type="compositionally biased region" description="Polar residues" evidence="1">
    <location>
        <begin position="1022"/>
        <end position="1031"/>
    </location>
</feature>
<dbReference type="EMBL" id="JAUPFM010000011">
    <property type="protein sequence ID" value="KAK2838233.1"/>
    <property type="molecule type" value="Genomic_DNA"/>
</dbReference>
<organism evidence="4 5">
    <name type="scientific">Channa striata</name>
    <name type="common">Snakehead murrel</name>
    <name type="synonym">Ophicephalus striatus</name>
    <dbReference type="NCBI Taxonomy" id="64152"/>
    <lineage>
        <taxon>Eukaryota</taxon>
        <taxon>Metazoa</taxon>
        <taxon>Chordata</taxon>
        <taxon>Craniata</taxon>
        <taxon>Vertebrata</taxon>
        <taxon>Euteleostomi</taxon>
        <taxon>Actinopterygii</taxon>
        <taxon>Neopterygii</taxon>
        <taxon>Teleostei</taxon>
        <taxon>Neoteleostei</taxon>
        <taxon>Acanthomorphata</taxon>
        <taxon>Anabantaria</taxon>
        <taxon>Anabantiformes</taxon>
        <taxon>Channoidei</taxon>
        <taxon>Channidae</taxon>
        <taxon>Channa</taxon>
    </lineage>
</organism>